<evidence type="ECO:0000259" key="4">
    <source>
        <dbReference type="Pfam" id="PF00849"/>
    </source>
</evidence>
<reference evidence="5 6" key="1">
    <citation type="submission" date="2017-11" db="EMBL/GenBank/DDBJ databases">
        <title>Genome-resolved metagenomics identifies genetic mobility, metabolic interactions, and unexpected diversity in perchlorate-reducing communities.</title>
        <authorList>
            <person name="Barnum T.P."/>
            <person name="Figueroa I.A."/>
            <person name="Carlstrom C.I."/>
            <person name="Lucas L.N."/>
            <person name="Engelbrektson A.L."/>
            <person name="Coates J.D."/>
        </authorList>
    </citation>
    <scope>NUCLEOTIDE SEQUENCE [LARGE SCALE GENOMIC DNA]</scope>
    <source>
        <strain evidence="5">BM301</strain>
    </source>
</reference>
<dbReference type="InterPro" id="IPR020103">
    <property type="entry name" value="PsdUridine_synth_cat_dom_sf"/>
</dbReference>
<dbReference type="InterPro" id="IPR050343">
    <property type="entry name" value="RsuA_PseudoU_synthase"/>
</dbReference>
<name>A0A2N6D0A4_9GAMM</name>
<dbReference type="NCBIfam" id="TIGR00093">
    <property type="entry name" value="pseudouridine synthase"/>
    <property type="match status" value="1"/>
</dbReference>
<evidence type="ECO:0000313" key="5">
    <source>
        <dbReference type="EMBL" id="PLX63098.1"/>
    </source>
</evidence>
<evidence type="ECO:0000256" key="1">
    <source>
        <dbReference type="ARBA" id="ARBA00008348"/>
    </source>
</evidence>
<evidence type="ECO:0000313" key="6">
    <source>
        <dbReference type="Proteomes" id="UP000235015"/>
    </source>
</evidence>
<comment type="caution">
    <text evidence="5">The sequence shown here is derived from an EMBL/GenBank/DDBJ whole genome shotgun (WGS) entry which is preliminary data.</text>
</comment>
<dbReference type="GO" id="GO:0003723">
    <property type="term" value="F:RNA binding"/>
    <property type="evidence" value="ECO:0007669"/>
    <property type="project" value="InterPro"/>
</dbReference>
<dbReference type="InterPro" id="IPR020094">
    <property type="entry name" value="TruA/RsuA/RluB/E/F_N"/>
</dbReference>
<accession>A0A2N6D0A4</accession>
<dbReference type="InterPro" id="IPR000748">
    <property type="entry name" value="PsdUridine_synth_RsuA/RluB/E/F"/>
</dbReference>
<dbReference type="SUPFAM" id="SSF55120">
    <property type="entry name" value="Pseudouridine synthase"/>
    <property type="match status" value="1"/>
</dbReference>
<protein>
    <recommendedName>
        <fullName evidence="3">Pseudouridine synthase</fullName>
        <ecNumber evidence="3">5.4.99.-</ecNumber>
    </recommendedName>
</protein>
<proteinExistence type="inferred from homology"/>
<dbReference type="PANTHER" id="PTHR47683">
    <property type="entry name" value="PSEUDOURIDINE SYNTHASE FAMILY PROTEIN-RELATED"/>
    <property type="match status" value="1"/>
</dbReference>
<gene>
    <name evidence="5" type="ORF">C0630_02765</name>
</gene>
<dbReference type="EC" id="5.4.99.-" evidence="3"/>
<evidence type="ECO:0000256" key="3">
    <source>
        <dbReference type="RuleBase" id="RU003887"/>
    </source>
</evidence>
<dbReference type="PROSITE" id="PS01149">
    <property type="entry name" value="PSI_RSU"/>
    <property type="match status" value="1"/>
</dbReference>
<evidence type="ECO:0000256" key="2">
    <source>
        <dbReference type="ARBA" id="ARBA00023235"/>
    </source>
</evidence>
<dbReference type="GO" id="GO:0140098">
    <property type="term" value="F:catalytic activity, acting on RNA"/>
    <property type="evidence" value="ECO:0007669"/>
    <property type="project" value="UniProtKB-ARBA"/>
</dbReference>
<dbReference type="Pfam" id="PF00849">
    <property type="entry name" value="PseudoU_synth_2"/>
    <property type="match status" value="1"/>
</dbReference>
<dbReference type="AlphaFoldDB" id="A0A2N6D0A4"/>
<feature type="domain" description="Pseudouridine synthase RsuA/RluA-like" evidence="4">
    <location>
        <begin position="4"/>
        <end position="148"/>
    </location>
</feature>
<organism evidence="5 6">
    <name type="scientific">Sedimenticola selenatireducens</name>
    <dbReference type="NCBI Taxonomy" id="191960"/>
    <lineage>
        <taxon>Bacteria</taxon>
        <taxon>Pseudomonadati</taxon>
        <taxon>Pseudomonadota</taxon>
        <taxon>Gammaproteobacteria</taxon>
        <taxon>Chromatiales</taxon>
        <taxon>Sedimenticolaceae</taxon>
        <taxon>Sedimenticola</taxon>
    </lineage>
</organism>
<dbReference type="PANTHER" id="PTHR47683:SF2">
    <property type="entry name" value="RNA-BINDING S4 DOMAIN-CONTAINING PROTEIN"/>
    <property type="match status" value="1"/>
</dbReference>
<dbReference type="STRING" id="1111735.GCA_000428045_02767"/>
<dbReference type="InterPro" id="IPR006145">
    <property type="entry name" value="PsdUridine_synth_RsuA/RluA"/>
</dbReference>
<comment type="similarity">
    <text evidence="1 3">Belongs to the pseudouridine synthase RsuA family.</text>
</comment>
<dbReference type="Proteomes" id="UP000235015">
    <property type="component" value="Unassembled WGS sequence"/>
</dbReference>
<dbReference type="GO" id="GO:0009982">
    <property type="term" value="F:pseudouridine synthase activity"/>
    <property type="evidence" value="ECO:0007669"/>
    <property type="project" value="InterPro"/>
</dbReference>
<dbReference type="Gene3D" id="3.30.70.1560">
    <property type="entry name" value="Alpha-L RNA-binding motif"/>
    <property type="match status" value="1"/>
</dbReference>
<dbReference type="InterPro" id="IPR018496">
    <property type="entry name" value="PsdUridine_synth_RsuA/RluB_CS"/>
</dbReference>
<dbReference type="Gene3D" id="3.30.70.580">
    <property type="entry name" value="Pseudouridine synthase I, catalytic domain, N-terminal subdomain"/>
    <property type="match status" value="1"/>
</dbReference>
<dbReference type="InterPro" id="IPR042092">
    <property type="entry name" value="PsdUridine_s_RsuA/RluB/E/F_cat"/>
</dbReference>
<dbReference type="GO" id="GO:0006364">
    <property type="term" value="P:rRNA processing"/>
    <property type="evidence" value="ECO:0007669"/>
    <property type="project" value="UniProtKB-ARBA"/>
</dbReference>
<sequence>MSRLILFNKPYGVLTQFTDQSGRRTLAEFVPISGVYPAGRLDRDSEGLLLLTDDGKLQHRLANPKEKTWKRYWVEVERVPDTTAIQQLRDGLELKDGPTLPARARLIDPPTLWERDPPVRFRANIPTQWLEIEIREGRNRQIRRMTAAIGFPTLRLVRVRIGEWELGGLLPGQYQVIELPEDGAKPRPGKKKRR</sequence>
<keyword evidence="2 3" id="KW-0413">Isomerase</keyword>
<dbReference type="GO" id="GO:0001522">
    <property type="term" value="P:pseudouridine synthesis"/>
    <property type="evidence" value="ECO:0007669"/>
    <property type="project" value="InterPro"/>
</dbReference>
<dbReference type="RefSeq" id="WP_037374689.1">
    <property type="nucleotide sequence ID" value="NZ_CAXXYC010000003.1"/>
</dbReference>
<dbReference type="EMBL" id="PKUN01000002">
    <property type="protein sequence ID" value="PLX63098.1"/>
    <property type="molecule type" value="Genomic_DNA"/>
</dbReference>